<dbReference type="RefSeq" id="WP_263573926.1">
    <property type="nucleotide sequence ID" value="NZ_JAJIRN010000014.1"/>
</dbReference>
<sequence length="153" mass="16792">MDSKKARLKDIATAIVAVVEPETPASVAAQLMRKHHIGSLVVVDASEQTRPIGIVTDRDLVLALMAEGLDPQLFTAGDIMSVDLVLGHPEMDLMEAVGLMRQHRLRRLVITDKAQRLVGIVAMEDVLETLARELSDLAEAMRGGRDREFSQRA</sequence>
<comment type="caution">
    <text evidence="4">The sequence shown here is derived from an EMBL/GenBank/DDBJ whole genome shotgun (WGS) entry which is preliminary data.</text>
</comment>
<accession>A0ABT2YMQ6</accession>
<feature type="domain" description="CBS" evidence="3">
    <location>
        <begin position="80"/>
        <end position="137"/>
    </location>
</feature>
<evidence type="ECO:0000256" key="2">
    <source>
        <dbReference type="PROSITE-ProRule" id="PRU00703"/>
    </source>
</evidence>
<gene>
    <name evidence="4" type="ORF">LNV07_24935</name>
</gene>
<keyword evidence="5" id="KW-1185">Reference proteome</keyword>
<dbReference type="InterPro" id="IPR046342">
    <property type="entry name" value="CBS_dom_sf"/>
</dbReference>
<proteinExistence type="predicted"/>
<dbReference type="Pfam" id="PF00571">
    <property type="entry name" value="CBS"/>
    <property type="match status" value="2"/>
</dbReference>
<evidence type="ECO:0000259" key="3">
    <source>
        <dbReference type="PROSITE" id="PS51371"/>
    </source>
</evidence>
<organism evidence="4 5">
    <name type="scientific">Roseateles oligotrophus</name>
    <dbReference type="NCBI Taxonomy" id="1769250"/>
    <lineage>
        <taxon>Bacteria</taxon>
        <taxon>Pseudomonadati</taxon>
        <taxon>Pseudomonadota</taxon>
        <taxon>Betaproteobacteria</taxon>
        <taxon>Burkholderiales</taxon>
        <taxon>Sphaerotilaceae</taxon>
        <taxon>Roseateles</taxon>
    </lineage>
</organism>
<dbReference type="InterPro" id="IPR051257">
    <property type="entry name" value="Diverse_CBS-Domain"/>
</dbReference>
<reference evidence="4 5" key="1">
    <citation type="submission" date="2021-11" db="EMBL/GenBank/DDBJ databases">
        <authorList>
            <person name="Liang Q."/>
            <person name="Mou H."/>
            <person name="Liu Z."/>
        </authorList>
    </citation>
    <scope>NUCLEOTIDE SEQUENCE [LARGE SCALE GENOMIC DNA]</scope>
    <source>
        <strain evidence="4 5">CHU3</strain>
    </source>
</reference>
<evidence type="ECO:0000256" key="1">
    <source>
        <dbReference type="ARBA" id="ARBA00023122"/>
    </source>
</evidence>
<dbReference type="EMBL" id="JAJIRN010000014">
    <property type="protein sequence ID" value="MCV2371349.1"/>
    <property type="molecule type" value="Genomic_DNA"/>
</dbReference>
<dbReference type="InterPro" id="IPR000644">
    <property type="entry name" value="CBS_dom"/>
</dbReference>
<feature type="domain" description="CBS" evidence="3">
    <location>
        <begin position="12"/>
        <end position="71"/>
    </location>
</feature>
<dbReference type="SUPFAM" id="SSF54631">
    <property type="entry name" value="CBS-domain pair"/>
    <property type="match status" value="1"/>
</dbReference>
<dbReference type="PANTHER" id="PTHR43080:SF2">
    <property type="entry name" value="CBS DOMAIN-CONTAINING PROTEIN"/>
    <property type="match status" value="1"/>
</dbReference>
<protein>
    <submittedName>
        <fullName evidence="4">CBS domain-containing protein</fullName>
    </submittedName>
</protein>
<evidence type="ECO:0000313" key="4">
    <source>
        <dbReference type="EMBL" id="MCV2371349.1"/>
    </source>
</evidence>
<dbReference type="CDD" id="cd17775">
    <property type="entry name" value="CBS_pair_bact_arch"/>
    <property type="match status" value="1"/>
</dbReference>
<dbReference type="PROSITE" id="PS51371">
    <property type="entry name" value="CBS"/>
    <property type="match status" value="2"/>
</dbReference>
<dbReference type="PANTHER" id="PTHR43080">
    <property type="entry name" value="CBS DOMAIN-CONTAINING PROTEIN CBSX3, MITOCHONDRIAL"/>
    <property type="match status" value="1"/>
</dbReference>
<dbReference type="SMART" id="SM00116">
    <property type="entry name" value="CBS"/>
    <property type="match status" value="2"/>
</dbReference>
<evidence type="ECO:0000313" key="5">
    <source>
        <dbReference type="Proteomes" id="UP001209701"/>
    </source>
</evidence>
<keyword evidence="1 2" id="KW-0129">CBS domain</keyword>
<dbReference type="Gene3D" id="3.10.580.10">
    <property type="entry name" value="CBS-domain"/>
    <property type="match status" value="1"/>
</dbReference>
<dbReference type="Proteomes" id="UP001209701">
    <property type="component" value="Unassembled WGS sequence"/>
</dbReference>
<name>A0ABT2YMQ6_9BURK</name>